<organism evidence="6">
    <name type="scientific">Candidatus Kentrum sp. FM</name>
    <dbReference type="NCBI Taxonomy" id="2126340"/>
    <lineage>
        <taxon>Bacteria</taxon>
        <taxon>Pseudomonadati</taxon>
        <taxon>Pseudomonadota</taxon>
        <taxon>Gammaproteobacteria</taxon>
        <taxon>Candidatus Kentrum</taxon>
    </lineage>
</organism>
<evidence type="ECO:0000256" key="4">
    <source>
        <dbReference type="PIRSR" id="PIRSR000390-2"/>
    </source>
</evidence>
<protein>
    <submittedName>
        <fullName evidence="6">UDP-4-amino-4,6-dideoxy-N-acetyl-beta-L-altrosamine transaminase</fullName>
    </submittedName>
</protein>
<proteinExistence type="inferred from homology"/>
<evidence type="ECO:0000256" key="3">
    <source>
        <dbReference type="PIRSR" id="PIRSR000390-1"/>
    </source>
</evidence>
<evidence type="ECO:0000256" key="5">
    <source>
        <dbReference type="RuleBase" id="RU004508"/>
    </source>
</evidence>
<evidence type="ECO:0000256" key="1">
    <source>
        <dbReference type="ARBA" id="ARBA00022898"/>
    </source>
</evidence>
<dbReference type="PANTHER" id="PTHR30244:SF34">
    <property type="entry name" value="DTDP-4-AMINO-4,6-DIDEOXYGALACTOSE TRANSAMINASE"/>
    <property type="match status" value="1"/>
</dbReference>
<dbReference type="SUPFAM" id="SSF53383">
    <property type="entry name" value="PLP-dependent transferases"/>
    <property type="match status" value="1"/>
</dbReference>
<dbReference type="Pfam" id="PF01041">
    <property type="entry name" value="DegT_DnrJ_EryC1"/>
    <property type="match status" value="1"/>
</dbReference>
<comment type="similarity">
    <text evidence="2 5">Belongs to the DegT/DnrJ/EryC1 family.</text>
</comment>
<dbReference type="EMBL" id="CAADFL010000456">
    <property type="protein sequence ID" value="VFK17049.1"/>
    <property type="molecule type" value="Genomic_DNA"/>
</dbReference>
<dbReference type="Gene3D" id="3.90.1150.10">
    <property type="entry name" value="Aspartate Aminotransferase, domain 1"/>
    <property type="match status" value="1"/>
</dbReference>
<keyword evidence="1 4" id="KW-0663">Pyridoxal phosphate</keyword>
<dbReference type="CDD" id="cd00616">
    <property type="entry name" value="AHBA_syn"/>
    <property type="match status" value="1"/>
</dbReference>
<dbReference type="EMBL" id="CAADFA010000401">
    <property type="protein sequence ID" value="VFJ65659.1"/>
    <property type="molecule type" value="Genomic_DNA"/>
</dbReference>
<dbReference type="EMBL" id="CAADEZ010000230">
    <property type="protein sequence ID" value="VFJ59051.1"/>
    <property type="molecule type" value="Genomic_DNA"/>
</dbReference>
<dbReference type="InterPro" id="IPR015421">
    <property type="entry name" value="PyrdxlP-dep_Trfase_major"/>
</dbReference>
<dbReference type="AlphaFoldDB" id="A0A450SYI7"/>
<dbReference type="PIRSF" id="PIRSF000390">
    <property type="entry name" value="PLP_StrS"/>
    <property type="match status" value="1"/>
</dbReference>
<reference evidence="6" key="1">
    <citation type="submission" date="2019-02" db="EMBL/GenBank/DDBJ databases">
        <authorList>
            <person name="Gruber-Vodicka R. H."/>
            <person name="Seah K. B. B."/>
        </authorList>
    </citation>
    <scope>NUCLEOTIDE SEQUENCE</scope>
    <source>
        <strain evidence="6">BECK_BZ163</strain>
        <strain evidence="8">BECK_BZ164</strain>
        <strain evidence="7">BECK_BZ165</strain>
    </source>
</reference>
<dbReference type="NCBIfam" id="TIGR03588">
    <property type="entry name" value="PseC"/>
    <property type="match status" value="1"/>
</dbReference>
<gene>
    <name evidence="6" type="ORF">BECKFM1743A_GA0114220_102302</name>
    <name evidence="8" type="ORF">BECKFM1743B_GA0114221_104565</name>
    <name evidence="7" type="ORF">BECKFM1743C_GA0114222_104015</name>
</gene>
<evidence type="ECO:0000256" key="2">
    <source>
        <dbReference type="ARBA" id="ARBA00037999"/>
    </source>
</evidence>
<dbReference type="Gene3D" id="3.40.640.10">
    <property type="entry name" value="Type I PLP-dependent aspartate aminotransferase-like (Major domain)"/>
    <property type="match status" value="1"/>
</dbReference>
<dbReference type="GO" id="GO:0008483">
    <property type="term" value="F:transaminase activity"/>
    <property type="evidence" value="ECO:0007669"/>
    <property type="project" value="TreeGrafter"/>
</dbReference>
<evidence type="ECO:0000313" key="7">
    <source>
        <dbReference type="EMBL" id="VFJ65659.1"/>
    </source>
</evidence>
<dbReference type="PANTHER" id="PTHR30244">
    <property type="entry name" value="TRANSAMINASE"/>
    <property type="match status" value="1"/>
</dbReference>
<evidence type="ECO:0000313" key="6">
    <source>
        <dbReference type="EMBL" id="VFJ59051.1"/>
    </source>
</evidence>
<feature type="modified residue" description="N6-(pyridoxal phosphate)lysine" evidence="4">
    <location>
        <position position="188"/>
    </location>
</feature>
<sequence>MIPYARQDIDQADIDAVVEILRSDFLTQGPVVPRFEQAIADCCGTAHAIATSSATSALHLACLALGVGPGDRVWTSPITFVASANCARYCGARVDFVDIDPRTYNMNAERLAEKLVRAKATDTLPKVVIPVHFAGQSCDMAAIHELSRQYHFRLIEDAAHAIGGRYRDEPIGSCRYSDITVFSFHPVKIITTGEGGMALTNDPALARRMARLRGHGITRDPAEMTHDPDGPWYYQQLELGFNYRMTDIQAGLGISQMARLGAFVARRHEIARYYDEALEGLPVMTPWRHPDNHSALHLYVIRLRLGDIGETHREVFEGLRAAGIGVNLHYIPVYRQPDYAKMGFNKADFPEAERYYSEAITLPLYPGLNGLQQEKVIRVLRAVFLKK</sequence>
<dbReference type="InterPro" id="IPR020026">
    <property type="entry name" value="PseC"/>
</dbReference>
<dbReference type="InterPro" id="IPR000653">
    <property type="entry name" value="DegT/StrS_aminotransferase"/>
</dbReference>
<accession>A0A450SYI7</accession>
<dbReference type="GO" id="GO:0030170">
    <property type="term" value="F:pyridoxal phosphate binding"/>
    <property type="evidence" value="ECO:0007669"/>
    <property type="project" value="TreeGrafter"/>
</dbReference>
<evidence type="ECO:0000313" key="8">
    <source>
        <dbReference type="EMBL" id="VFK17049.1"/>
    </source>
</evidence>
<dbReference type="InterPro" id="IPR015422">
    <property type="entry name" value="PyrdxlP-dep_Trfase_small"/>
</dbReference>
<feature type="active site" description="Proton acceptor" evidence="3">
    <location>
        <position position="188"/>
    </location>
</feature>
<dbReference type="GO" id="GO:0000271">
    <property type="term" value="P:polysaccharide biosynthetic process"/>
    <property type="evidence" value="ECO:0007669"/>
    <property type="project" value="TreeGrafter"/>
</dbReference>
<name>A0A450SYI7_9GAMM</name>
<dbReference type="InterPro" id="IPR015424">
    <property type="entry name" value="PyrdxlP-dep_Trfase"/>
</dbReference>